<dbReference type="InParanoid" id="D8TKJ7"/>
<accession>D8TKJ7</accession>
<gene>
    <name evidence="1" type="ORF">VOLCADRAFT_103260</name>
</gene>
<dbReference type="RefSeq" id="XP_002946847.1">
    <property type="nucleotide sequence ID" value="XM_002946801.1"/>
</dbReference>
<organism evidence="2">
    <name type="scientific">Volvox carteri f. nagariensis</name>
    <dbReference type="NCBI Taxonomy" id="3068"/>
    <lineage>
        <taxon>Eukaryota</taxon>
        <taxon>Viridiplantae</taxon>
        <taxon>Chlorophyta</taxon>
        <taxon>core chlorophytes</taxon>
        <taxon>Chlorophyceae</taxon>
        <taxon>CS clade</taxon>
        <taxon>Chlamydomonadales</taxon>
        <taxon>Volvocaceae</taxon>
        <taxon>Volvox</taxon>
    </lineage>
</organism>
<dbReference type="Gene3D" id="3.40.50.300">
    <property type="entry name" value="P-loop containing nucleotide triphosphate hydrolases"/>
    <property type="match status" value="1"/>
</dbReference>
<reference evidence="1 2" key="1">
    <citation type="journal article" date="2010" name="Science">
        <title>Genomic analysis of organismal complexity in the multicellular green alga Volvox carteri.</title>
        <authorList>
            <person name="Prochnik S.E."/>
            <person name="Umen J."/>
            <person name="Nedelcu A.M."/>
            <person name="Hallmann A."/>
            <person name="Miller S.M."/>
            <person name="Nishii I."/>
            <person name="Ferris P."/>
            <person name="Kuo A."/>
            <person name="Mitros T."/>
            <person name="Fritz-Laylin L.K."/>
            <person name="Hellsten U."/>
            <person name="Chapman J."/>
            <person name="Simakov O."/>
            <person name="Rensing S.A."/>
            <person name="Terry A."/>
            <person name="Pangilinan J."/>
            <person name="Kapitonov V."/>
            <person name="Jurka J."/>
            <person name="Salamov A."/>
            <person name="Shapiro H."/>
            <person name="Schmutz J."/>
            <person name="Grimwood J."/>
            <person name="Lindquist E."/>
            <person name="Lucas S."/>
            <person name="Grigoriev I.V."/>
            <person name="Schmitt R."/>
            <person name="Kirk D."/>
            <person name="Rokhsar D.S."/>
        </authorList>
    </citation>
    <scope>NUCLEOTIDE SEQUENCE [LARGE SCALE GENOMIC DNA]</scope>
    <source>
        <strain evidence="2">f. Nagariensis / Eve</strain>
    </source>
</reference>
<name>D8TKJ7_VOLCA</name>
<dbReference type="AlphaFoldDB" id="D8TKJ7"/>
<keyword evidence="2" id="KW-1185">Reference proteome</keyword>
<evidence type="ECO:0000313" key="1">
    <source>
        <dbReference type="EMBL" id="EFJ52073.1"/>
    </source>
</evidence>
<dbReference type="OrthoDB" id="6513042at2759"/>
<dbReference type="EMBL" id="GL378325">
    <property type="protein sequence ID" value="EFJ52073.1"/>
    <property type="molecule type" value="Genomic_DNA"/>
</dbReference>
<evidence type="ECO:0000313" key="2">
    <source>
        <dbReference type="Proteomes" id="UP000001058"/>
    </source>
</evidence>
<dbReference type="Proteomes" id="UP000001058">
    <property type="component" value="Unassembled WGS sequence"/>
</dbReference>
<sequence>MQFRPCVQACGKELDAPSYFNPLEASTVADLVDSLIKASWAAATRRLEAQRQGRTGSGAAAAAASATTAVQSNNAAGELLSGVVHQQHIGIICTYRKQVFKMRQLIRE</sequence>
<dbReference type="KEGG" id="vcn:VOLCADRAFT_103260"/>
<dbReference type="GeneID" id="9619997"/>
<evidence type="ECO:0008006" key="3">
    <source>
        <dbReference type="Google" id="ProtNLM"/>
    </source>
</evidence>
<proteinExistence type="predicted"/>
<protein>
    <recommendedName>
        <fullName evidence="3">DNA2/NAM7 helicase-like C-terminal domain-containing protein</fullName>
    </recommendedName>
</protein>
<dbReference type="InterPro" id="IPR027417">
    <property type="entry name" value="P-loop_NTPase"/>
</dbReference>